<dbReference type="Gene3D" id="3.80.10.10">
    <property type="entry name" value="Ribonuclease Inhibitor"/>
    <property type="match status" value="1"/>
</dbReference>
<dbReference type="OrthoDB" id="3247499at2759"/>
<comment type="caution">
    <text evidence="1">The sequence shown here is derived from an EMBL/GenBank/DDBJ whole genome shotgun (WGS) entry which is preliminary data.</text>
</comment>
<dbReference type="SUPFAM" id="SSF81383">
    <property type="entry name" value="F-box domain"/>
    <property type="match status" value="1"/>
</dbReference>
<keyword evidence="2" id="KW-1185">Reference proteome</keyword>
<organism evidence="1 2">
    <name type="scientific">Sanghuangporus baumii</name>
    <name type="common">Phellinus baumii</name>
    <dbReference type="NCBI Taxonomy" id="108892"/>
    <lineage>
        <taxon>Eukaryota</taxon>
        <taxon>Fungi</taxon>
        <taxon>Dikarya</taxon>
        <taxon>Basidiomycota</taxon>
        <taxon>Agaricomycotina</taxon>
        <taxon>Agaricomycetes</taxon>
        <taxon>Hymenochaetales</taxon>
        <taxon>Hymenochaetaceae</taxon>
        <taxon>Sanghuangporus</taxon>
    </lineage>
</organism>
<dbReference type="Proteomes" id="UP000757232">
    <property type="component" value="Unassembled WGS sequence"/>
</dbReference>
<evidence type="ECO:0000313" key="1">
    <source>
        <dbReference type="EMBL" id="OCB86406.1"/>
    </source>
</evidence>
<sequence length="361" mass="39895">MPFLDDLPNETLSAVCAHLNPSSLCALVCASHRLQSVGERLLYSDIVITDSVDSDPDTIVTPRRLLNCYTAIVRRPYLAQCIRRFVVRWIRDRARKHHECLLAPDVLPALKFLLQSASQTEVLELHLAGLPPGFDYNALLLGACFRLRRLALSGSSDAPVESFLCTQPSIVYLHLPDHRNPLALRPQDIPFLETFRGDLHCAGSIIPGRPVSTLILSGHEPSDLLLAPLGHSTRPIRRLDLSALSVTPTQLLTISKHLTALETLRMRLALRHTLHFTFSGMMLLSALTQVLGAFQHLVHLDLSPTSVDGVIGVRNEVEEHSLCSAWSAVAPSLRRVKFPSGTNWSRSPDGIWRPVSISPSP</sequence>
<gene>
    <name evidence="1" type="ORF">A7U60_g6524</name>
</gene>
<dbReference type="EMBL" id="LNZH02000202">
    <property type="protein sequence ID" value="OCB86406.1"/>
    <property type="molecule type" value="Genomic_DNA"/>
</dbReference>
<evidence type="ECO:0008006" key="3">
    <source>
        <dbReference type="Google" id="ProtNLM"/>
    </source>
</evidence>
<dbReference type="SUPFAM" id="SSF52047">
    <property type="entry name" value="RNI-like"/>
    <property type="match status" value="1"/>
</dbReference>
<accession>A0A9Q5HUY6</accession>
<name>A0A9Q5HUY6_SANBA</name>
<reference evidence="1" key="1">
    <citation type="submission" date="2016-06" db="EMBL/GenBank/DDBJ databases">
        <title>Draft Genome sequence of the fungus Inonotus baumii.</title>
        <authorList>
            <person name="Zhu H."/>
            <person name="Lin W."/>
        </authorList>
    </citation>
    <scope>NUCLEOTIDE SEQUENCE</scope>
    <source>
        <strain evidence="1">821</strain>
    </source>
</reference>
<proteinExistence type="predicted"/>
<dbReference type="InterPro" id="IPR036047">
    <property type="entry name" value="F-box-like_dom_sf"/>
</dbReference>
<dbReference type="InterPro" id="IPR032675">
    <property type="entry name" value="LRR_dom_sf"/>
</dbReference>
<evidence type="ECO:0000313" key="2">
    <source>
        <dbReference type="Proteomes" id="UP000757232"/>
    </source>
</evidence>
<dbReference type="AlphaFoldDB" id="A0A9Q5HUY6"/>
<protein>
    <recommendedName>
        <fullName evidence="3">F-box domain-containing protein</fullName>
    </recommendedName>
</protein>